<reference evidence="1 2" key="1">
    <citation type="journal article" date="2018" name="Mol. Biol. Evol.">
        <title>Broad Genomic Sampling Reveals a Smut Pathogenic Ancestry of the Fungal Clade Ustilaginomycotina.</title>
        <authorList>
            <person name="Kijpornyongpan T."/>
            <person name="Mondo S.J."/>
            <person name="Barry K."/>
            <person name="Sandor L."/>
            <person name="Lee J."/>
            <person name="Lipzen A."/>
            <person name="Pangilinan J."/>
            <person name="LaButti K."/>
            <person name="Hainaut M."/>
            <person name="Henrissat B."/>
            <person name="Grigoriev I.V."/>
            <person name="Spatafora J.W."/>
            <person name="Aime M.C."/>
        </authorList>
    </citation>
    <scope>NUCLEOTIDE SEQUENCE [LARGE SCALE GENOMIC DNA]</scope>
    <source>
        <strain evidence="1 2">MCA 4186</strain>
    </source>
</reference>
<protein>
    <submittedName>
        <fullName evidence="1">Uncharacterized protein</fullName>
    </submittedName>
</protein>
<accession>A0A316Z1I4</accession>
<feature type="non-terminal residue" evidence="1">
    <location>
        <position position="280"/>
    </location>
</feature>
<organism evidence="1 2">
    <name type="scientific">Tilletiopsis washingtonensis</name>
    <dbReference type="NCBI Taxonomy" id="58919"/>
    <lineage>
        <taxon>Eukaryota</taxon>
        <taxon>Fungi</taxon>
        <taxon>Dikarya</taxon>
        <taxon>Basidiomycota</taxon>
        <taxon>Ustilaginomycotina</taxon>
        <taxon>Exobasidiomycetes</taxon>
        <taxon>Entylomatales</taxon>
        <taxon>Entylomatales incertae sedis</taxon>
        <taxon>Tilletiopsis</taxon>
    </lineage>
</organism>
<dbReference type="Proteomes" id="UP000245946">
    <property type="component" value="Unassembled WGS sequence"/>
</dbReference>
<keyword evidence="2" id="KW-1185">Reference proteome</keyword>
<proteinExistence type="predicted"/>
<gene>
    <name evidence="1" type="ORF">FA09DRAFT_352752</name>
</gene>
<evidence type="ECO:0000313" key="2">
    <source>
        <dbReference type="Proteomes" id="UP000245946"/>
    </source>
</evidence>
<dbReference type="RefSeq" id="XP_025595708.1">
    <property type="nucleotide sequence ID" value="XM_025744831.1"/>
</dbReference>
<dbReference type="AlphaFoldDB" id="A0A316Z1I4"/>
<evidence type="ECO:0000313" key="1">
    <source>
        <dbReference type="EMBL" id="PWN95429.1"/>
    </source>
</evidence>
<dbReference type="EMBL" id="KZ819304">
    <property type="protein sequence ID" value="PWN95429.1"/>
    <property type="molecule type" value="Genomic_DNA"/>
</dbReference>
<sequence>MLRDFLIRWEERCCQRAGRGHGDFPEAMTSEEMPARRKCLGIAGRRAALRRTPAVLHATSAALCCVSGSALISSILERCWMSSRTAESSTCCGGCPSPAGAVSRGQRQDPALRAAMRTKALRQLSCRAALARAVPLRRAGRTMPPTLLRCRPPAPMPAARCAASSRRCRERCGSSAAARARATARSESSVLRCCIRALWCLSASLCQRVKCCPCSVIAVRQSPLWPPVAPALPRMAQIKHQRGRREGLRRMQKKKAPQWQSSLRALSHLCRGGEEGGKGG</sequence>
<dbReference type="GeneID" id="37272375"/>
<name>A0A316Z1I4_9BASI</name>